<dbReference type="HOGENOM" id="CLU_2193355_0_0_9"/>
<dbReference type="EMBL" id="ACIO01000665">
    <property type="protein sequence ID" value="EFC95867.1"/>
    <property type="molecule type" value="Genomic_DNA"/>
</dbReference>
<name>D3AQN6_9FIRM</name>
<dbReference type="Proteomes" id="UP000004968">
    <property type="component" value="Unassembled WGS sequence"/>
</dbReference>
<gene>
    <name evidence="1" type="ORF">CLOSTHATH_05942</name>
</gene>
<proteinExistence type="predicted"/>
<protein>
    <submittedName>
        <fullName evidence="1">Uncharacterized protein</fullName>
    </submittedName>
</protein>
<comment type="caution">
    <text evidence="1">The sequence shown here is derived from an EMBL/GenBank/DDBJ whole genome shotgun (WGS) entry which is preliminary data.</text>
</comment>
<evidence type="ECO:0000313" key="2">
    <source>
        <dbReference type="Proteomes" id="UP000004968"/>
    </source>
</evidence>
<reference evidence="1 2" key="1">
    <citation type="submission" date="2010-01" db="EMBL/GenBank/DDBJ databases">
        <authorList>
            <person name="Weinstock G."/>
            <person name="Sodergren E."/>
            <person name="Clifton S."/>
            <person name="Fulton L."/>
            <person name="Fulton B."/>
            <person name="Courtney L."/>
            <person name="Fronick C."/>
            <person name="Harrison M."/>
            <person name="Strong C."/>
            <person name="Farmer C."/>
            <person name="Delahaunty K."/>
            <person name="Markovic C."/>
            <person name="Hall O."/>
            <person name="Minx P."/>
            <person name="Tomlinson C."/>
            <person name="Mitreva M."/>
            <person name="Nelson J."/>
            <person name="Hou S."/>
            <person name="Wollam A."/>
            <person name="Pepin K.H."/>
            <person name="Johnson M."/>
            <person name="Bhonagiri V."/>
            <person name="Nash W.E."/>
            <person name="Warren W."/>
            <person name="Chinwalla A."/>
            <person name="Mardis E.R."/>
            <person name="Wilson R.K."/>
        </authorList>
    </citation>
    <scope>NUCLEOTIDE SEQUENCE [LARGE SCALE GENOMIC DNA]</scope>
    <source>
        <strain evidence="1 2">DSM 13479</strain>
    </source>
</reference>
<dbReference type="AlphaFoldDB" id="D3AQN6"/>
<accession>D3AQN6</accession>
<sequence>MSASFGNVKWKEDHAMISFEEIFGELLTESVNTLLREKYKRPYDEVTEERANHARGMEEQLKFLTGEQLAVVDACLDDFIDRCGEDQEFLYRKGVEDGIRIMKGIQKL</sequence>
<evidence type="ECO:0000313" key="1">
    <source>
        <dbReference type="EMBL" id="EFC95867.1"/>
    </source>
</evidence>
<organism evidence="1 2">
    <name type="scientific">Hungatella hathewayi DSM 13479</name>
    <dbReference type="NCBI Taxonomy" id="566550"/>
    <lineage>
        <taxon>Bacteria</taxon>
        <taxon>Bacillati</taxon>
        <taxon>Bacillota</taxon>
        <taxon>Clostridia</taxon>
        <taxon>Lachnospirales</taxon>
        <taxon>Lachnospiraceae</taxon>
        <taxon>Hungatella</taxon>
    </lineage>
</organism>